<sequence>MRDLYLRFADADEIRMQLIGAGFLVDEEQGCLFHPDISLDIIGVITIVSDIENPGQENELIKYSEEPGYHANIRVINDGLDLSPLDEFIVTPKTPARVWA</sequence>
<accession>A0AAP9DE48</accession>
<dbReference type="EMBL" id="CP035382">
    <property type="protein sequence ID" value="QDK21154.1"/>
    <property type="molecule type" value="Genomic_DNA"/>
</dbReference>
<evidence type="ECO:0000313" key="2">
    <source>
        <dbReference type="Proteomes" id="UP000317812"/>
    </source>
</evidence>
<dbReference type="Proteomes" id="UP000317812">
    <property type="component" value="Chromosome"/>
</dbReference>
<proteinExistence type="predicted"/>
<organism evidence="1 2">
    <name type="scientific">Leclercia adecarboxylata</name>
    <dbReference type="NCBI Taxonomy" id="83655"/>
    <lineage>
        <taxon>Bacteria</taxon>
        <taxon>Pseudomonadati</taxon>
        <taxon>Pseudomonadota</taxon>
        <taxon>Gammaproteobacteria</taxon>
        <taxon>Enterobacterales</taxon>
        <taxon>Enterobacteriaceae</taxon>
        <taxon>Leclercia</taxon>
    </lineage>
</organism>
<dbReference type="RefSeq" id="WP_142489981.1">
    <property type="nucleotide sequence ID" value="NZ_CP035382.1"/>
</dbReference>
<gene>
    <name evidence="1" type="ORF">ES815_23710</name>
</gene>
<reference evidence="1 2" key="1">
    <citation type="submission" date="2019-01" db="EMBL/GenBank/DDBJ databases">
        <title>Florfenicol resistance in Enterobacteriaceae and whole-genome sequence analysis of florfenicol-resistant Leclercia adecarboxylata strain R25.</title>
        <authorList>
            <person name="Bao Q."/>
            <person name="Ying Y."/>
        </authorList>
    </citation>
    <scope>NUCLEOTIDE SEQUENCE [LARGE SCALE GENOMIC DNA]</scope>
    <source>
        <strain evidence="1 2">R25</strain>
    </source>
</reference>
<protein>
    <submittedName>
        <fullName evidence="1">Uncharacterized protein</fullName>
    </submittedName>
</protein>
<evidence type="ECO:0000313" key="1">
    <source>
        <dbReference type="EMBL" id="QDK21154.1"/>
    </source>
</evidence>
<dbReference type="AlphaFoldDB" id="A0AAP9DE48"/>
<name>A0AAP9DE48_9ENTR</name>